<comment type="subcellular location">
    <subcellularLocation>
        <location evidence="1">Cell membrane</location>
        <topology evidence="1">Multi-pass membrane protein</topology>
    </subcellularLocation>
</comment>
<feature type="compositionally biased region" description="Polar residues" evidence="9">
    <location>
        <begin position="562"/>
        <end position="571"/>
    </location>
</feature>
<dbReference type="PROSITE" id="PS50893">
    <property type="entry name" value="ABC_TRANSPORTER_2"/>
    <property type="match status" value="1"/>
</dbReference>
<dbReference type="SMART" id="SM00382">
    <property type="entry name" value="AAA"/>
    <property type="match status" value="1"/>
</dbReference>
<dbReference type="InterPro" id="IPR003593">
    <property type="entry name" value="AAA+_ATPase"/>
</dbReference>
<dbReference type="AlphaFoldDB" id="A0A3D0KI31"/>
<dbReference type="NCBIfam" id="TIGR01842">
    <property type="entry name" value="type_I_sec_PrtD"/>
    <property type="match status" value="1"/>
</dbReference>
<dbReference type="GO" id="GO:0034040">
    <property type="term" value="F:ATPase-coupled lipid transmembrane transporter activity"/>
    <property type="evidence" value="ECO:0007669"/>
    <property type="project" value="TreeGrafter"/>
</dbReference>
<evidence type="ECO:0000256" key="4">
    <source>
        <dbReference type="ARBA" id="ARBA00022692"/>
    </source>
</evidence>
<dbReference type="InterPro" id="IPR027417">
    <property type="entry name" value="P-loop_NTPase"/>
</dbReference>
<dbReference type="InterPro" id="IPR011527">
    <property type="entry name" value="ABC1_TM_dom"/>
</dbReference>
<feature type="transmembrane region" description="Helical" evidence="10">
    <location>
        <begin position="21"/>
        <end position="38"/>
    </location>
</feature>
<dbReference type="SUPFAM" id="SSF90123">
    <property type="entry name" value="ABC transporter transmembrane region"/>
    <property type="match status" value="1"/>
</dbReference>
<keyword evidence="5" id="KW-0547">Nucleotide-binding</keyword>
<feature type="region of interest" description="Disordered" evidence="9">
    <location>
        <begin position="558"/>
        <end position="587"/>
    </location>
</feature>
<evidence type="ECO:0000256" key="6">
    <source>
        <dbReference type="ARBA" id="ARBA00022840"/>
    </source>
</evidence>
<accession>A0A3D0KI31</accession>
<evidence type="ECO:0000256" key="1">
    <source>
        <dbReference type="ARBA" id="ARBA00004651"/>
    </source>
</evidence>
<dbReference type="GO" id="GO:0140359">
    <property type="term" value="F:ABC-type transporter activity"/>
    <property type="evidence" value="ECO:0007669"/>
    <property type="project" value="InterPro"/>
</dbReference>
<dbReference type="InterPro" id="IPR003439">
    <property type="entry name" value="ABC_transporter-like_ATP-bd"/>
</dbReference>
<dbReference type="GO" id="GO:0030256">
    <property type="term" value="C:type I protein secretion system complex"/>
    <property type="evidence" value="ECO:0007669"/>
    <property type="project" value="InterPro"/>
</dbReference>
<feature type="transmembrane region" description="Helical" evidence="10">
    <location>
        <begin position="127"/>
        <end position="146"/>
    </location>
</feature>
<feature type="transmembrane region" description="Helical" evidence="10">
    <location>
        <begin position="58"/>
        <end position="78"/>
    </location>
</feature>
<organism evidence="13">
    <name type="scientific">Halomonas campaniensis</name>
    <dbReference type="NCBI Taxonomy" id="213554"/>
    <lineage>
        <taxon>Bacteria</taxon>
        <taxon>Pseudomonadati</taxon>
        <taxon>Pseudomonadota</taxon>
        <taxon>Gammaproteobacteria</taxon>
        <taxon>Oceanospirillales</taxon>
        <taxon>Halomonadaceae</taxon>
        <taxon>Halomonas</taxon>
    </lineage>
</organism>
<dbReference type="PANTHER" id="PTHR24221">
    <property type="entry name" value="ATP-BINDING CASSETTE SUB-FAMILY B"/>
    <property type="match status" value="1"/>
</dbReference>
<evidence type="ECO:0000256" key="5">
    <source>
        <dbReference type="ARBA" id="ARBA00022741"/>
    </source>
</evidence>
<gene>
    <name evidence="13" type="ORF">DEO68_11870</name>
</gene>
<dbReference type="InterPro" id="IPR047957">
    <property type="entry name" value="ABC_AprD-like_6TM"/>
</dbReference>
<dbReference type="FunFam" id="3.40.50.300:FF:001444">
    <property type="entry name" value="ABC transporter ATP-binding protein"/>
    <property type="match status" value="1"/>
</dbReference>
<keyword evidence="2" id="KW-0813">Transport</keyword>
<comment type="caution">
    <text evidence="13">The sequence shown here is derived from an EMBL/GenBank/DDBJ whole genome shotgun (WGS) entry which is preliminary data.</text>
</comment>
<dbReference type="PROSITE" id="PS00211">
    <property type="entry name" value="ABC_TRANSPORTER_1"/>
    <property type="match status" value="1"/>
</dbReference>
<feature type="domain" description="ABC transmembrane type-1" evidence="12">
    <location>
        <begin position="24"/>
        <end position="299"/>
    </location>
</feature>
<dbReference type="GO" id="GO:0005886">
    <property type="term" value="C:plasma membrane"/>
    <property type="evidence" value="ECO:0007669"/>
    <property type="project" value="UniProtKB-SubCell"/>
</dbReference>
<dbReference type="CDD" id="cd18586">
    <property type="entry name" value="ABC_6TM_PrtD_like"/>
    <property type="match status" value="1"/>
</dbReference>
<keyword evidence="7 10" id="KW-1133">Transmembrane helix</keyword>
<evidence type="ECO:0000256" key="3">
    <source>
        <dbReference type="ARBA" id="ARBA00022475"/>
    </source>
</evidence>
<feature type="transmembrane region" description="Helical" evidence="10">
    <location>
        <begin position="246"/>
        <end position="264"/>
    </location>
</feature>
<keyword evidence="6" id="KW-0067">ATP-binding</keyword>
<dbReference type="GO" id="GO:0016887">
    <property type="term" value="F:ATP hydrolysis activity"/>
    <property type="evidence" value="ECO:0007669"/>
    <property type="project" value="InterPro"/>
</dbReference>
<dbReference type="Gene3D" id="3.40.50.300">
    <property type="entry name" value="P-loop containing nucleotide triphosphate hydrolases"/>
    <property type="match status" value="1"/>
</dbReference>
<keyword evidence="8 10" id="KW-0472">Membrane</keyword>
<feature type="domain" description="ABC transporter" evidence="11">
    <location>
        <begin position="330"/>
        <end position="565"/>
    </location>
</feature>
<evidence type="ECO:0000313" key="13">
    <source>
        <dbReference type="EMBL" id="HCA02849.1"/>
    </source>
</evidence>
<dbReference type="EMBL" id="DOTR01000063">
    <property type="protein sequence ID" value="HCA02849.1"/>
    <property type="molecule type" value="Genomic_DNA"/>
</dbReference>
<dbReference type="GO" id="GO:0005524">
    <property type="term" value="F:ATP binding"/>
    <property type="evidence" value="ECO:0007669"/>
    <property type="project" value="UniProtKB-KW"/>
</dbReference>
<dbReference type="CDD" id="cd03246">
    <property type="entry name" value="ABCC_Protease_Secretion"/>
    <property type="match status" value="1"/>
</dbReference>
<dbReference type="Pfam" id="PF00664">
    <property type="entry name" value="ABC_membrane"/>
    <property type="match status" value="1"/>
</dbReference>
<proteinExistence type="predicted"/>
<evidence type="ECO:0000256" key="8">
    <source>
        <dbReference type="ARBA" id="ARBA00023136"/>
    </source>
</evidence>
<sequence>MAKQQEATDLQRALSACKGSFVSVGFFSMFVNLLMLVPPMYMLQVYDRVLTTQSLDTLIMLTLVVVFLFMVMGGLELVRSRMLVRIGNRLDTTINQRLYGAMFRRSLVAPGAQSAQPLNDLTSLRQFLTGNGLFAFFDAPWVPVYLGILFIFHPWLGVFATCAGIILFALAVANEKSTKTLLAEANSEQIQAQNLANSNLRNAEVLHAMGMLPGIMGRWSKRHHEFLAKQSQASDRAGALTNTSKVMRLLFQSLILGLGALLVLQGEMTPGMMIAGSILMGRALAPIDQMIGGWKGFVAARGSYSRLNELLTQIPDEQRHMSLPAPKGIIDVENVAAAPPGARMATIRGINFSVAKGEHVGIIGPSAAGKSTLARVLLGIWPTQIGDVRLDGGAISQYNRDELGPHIGYLPQDIELFDGTISENIARFGEINAEKVVAAAQKAGVHEMVLELSNGYDTVIGSNSGALSGGQRQRLGLARALYGNPVLVVLDEPNANLDDAGERALGQSIAQLKAEGTTLFVISHRTSVLKNMDKLLVMKEGQVSMFGPRDQVLAQFAKKSRPQVSQQNATRLSAIAGGRGNGSEETT</sequence>
<keyword evidence="4 10" id="KW-0812">Transmembrane</keyword>
<evidence type="ECO:0000256" key="10">
    <source>
        <dbReference type="SAM" id="Phobius"/>
    </source>
</evidence>
<dbReference type="FunFam" id="1.20.1560.10:FF:000109">
    <property type="entry name" value="Alkaline protease secretion ATP-binding protein aprD"/>
    <property type="match status" value="1"/>
</dbReference>
<dbReference type="Pfam" id="PF00005">
    <property type="entry name" value="ABC_tran"/>
    <property type="match status" value="1"/>
</dbReference>
<name>A0A3D0KI31_9GAMM</name>
<protein>
    <submittedName>
        <fullName evidence="13">Type I secretion system permease/ATPase</fullName>
    </submittedName>
</protein>
<evidence type="ECO:0000256" key="9">
    <source>
        <dbReference type="SAM" id="MobiDB-lite"/>
    </source>
</evidence>
<dbReference type="SUPFAM" id="SSF52540">
    <property type="entry name" value="P-loop containing nucleoside triphosphate hydrolases"/>
    <property type="match status" value="1"/>
</dbReference>
<evidence type="ECO:0000259" key="12">
    <source>
        <dbReference type="PROSITE" id="PS50929"/>
    </source>
</evidence>
<evidence type="ECO:0000256" key="7">
    <source>
        <dbReference type="ARBA" id="ARBA00022989"/>
    </source>
</evidence>
<dbReference type="PANTHER" id="PTHR24221:SF248">
    <property type="entry name" value="ABC TRANSPORTER TRANSMEMBRANE REGION"/>
    <property type="match status" value="1"/>
</dbReference>
<dbReference type="InterPro" id="IPR017871">
    <property type="entry name" value="ABC_transporter-like_CS"/>
</dbReference>
<evidence type="ECO:0000256" key="2">
    <source>
        <dbReference type="ARBA" id="ARBA00022448"/>
    </source>
</evidence>
<evidence type="ECO:0000259" key="11">
    <source>
        <dbReference type="PROSITE" id="PS50893"/>
    </source>
</evidence>
<dbReference type="InterPro" id="IPR010128">
    <property type="entry name" value="ATPase_T1SS_PrtD-like"/>
</dbReference>
<dbReference type="Gene3D" id="1.20.1560.10">
    <property type="entry name" value="ABC transporter type 1, transmembrane domain"/>
    <property type="match status" value="1"/>
</dbReference>
<reference evidence="13" key="1">
    <citation type="journal article" date="2018" name="Nat. Biotechnol.">
        <title>A standardized bacterial taxonomy based on genome phylogeny substantially revises the tree of life.</title>
        <authorList>
            <person name="Parks D.H."/>
            <person name="Chuvochina M."/>
            <person name="Waite D.W."/>
            <person name="Rinke C."/>
            <person name="Skarshewski A."/>
            <person name="Chaumeil P.A."/>
            <person name="Hugenholtz P."/>
        </authorList>
    </citation>
    <scope>NUCLEOTIDE SEQUENCE [LARGE SCALE GENOMIC DNA]</scope>
    <source>
        <strain evidence="13">UBA11284</strain>
    </source>
</reference>
<dbReference type="InterPro" id="IPR039421">
    <property type="entry name" value="Type_1_exporter"/>
</dbReference>
<dbReference type="PROSITE" id="PS50929">
    <property type="entry name" value="ABC_TM1F"/>
    <property type="match status" value="1"/>
</dbReference>
<keyword evidence="3" id="KW-1003">Cell membrane</keyword>
<dbReference type="GO" id="GO:0030253">
    <property type="term" value="P:protein secretion by the type I secretion system"/>
    <property type="evidence" value="ECO:0007669"/>
    <property type="project" value="InterPro"/>
</dbReference>
<feature type="transmembrane region" description="Helical" evidence="10">
    <location>
        <begin position="152"/>
        <end position="173"/>
    </location>
</feature>
<dbReference type="InterPro" id="IPR036640">
    <property type="entry name" value="ABC1_TM_sf"/>
</dbReference>